<evidence type="ECO:0000313" key="2">
    <source>
        <dbReference type="Proteomes" id="UP001497516"/>
    </source>
</evidence>
<dbReference type="AlphaFoldDB" id="A0AAV2FIY9"/>
<name>A0AAV2FIY9_9ROSI</name>
<dbReference type="EMBL" id="OZ034819">
    <property type="protein sequence ID" value="CAL1398281.1"/>
    <property type="molecule type" value="Genomic_DNA"/>
</dbReference>
<reference evidence="1 2" key="1">
    <citation type="submission" date="2024-04" db="EMBL/GenBank/DDBJ databases">
        <authorList>
            <person name="Fracassetti M."/>
        </authorList>
    </citation>
    <scope>NUCLEOTIDE SEQUENCE [LARGE SCALE GENOMIC DNA]</scope>
</reference>
<evidence type="ECO:0008006" key="3">
    <source>
        <dbReference type="Google" id="ProtNLM"/>
    </source>
</evidence>
<evidence type="ECO:0000313" key="1">
    <source>
        <dbReference type="EMBL" id="CAL1398281.1"/>
    </source>
</evidence>
<gene>
    <name evidence="1" type="ORF">LTRI10_LOCUS38520</name>
</gene>
<accession>A0AAV2FIY9</accession>
<dbReference type="Proteomes" id="UP001497516">
    <property type="component" value="Chromosome 6"/>
</dbReference>
<sequence>MVSETSPFHIFQCVCLHWRIWKSINKVIFEFYQPHVRSLARHFYNQVLDISNTLLPPQPHNSLPYHPTTTWVQPPDDHLKINFDAAVCATGCSSGFVVLGSDGHVVLAFGLQHQGIVNPSLAELLAIRDAISIIT</sequence>
<proteinExistence type="predicted"/>
<organism evidence="1 2">
    <name type="scientific">Linum trigynum</name>
    <dbReference type="NCBI Taxonomy" id="586398"/>
    <lineage>
        <taxon>Eukaryota</taxon>
        <taxon>Viridiplantae</taxon>
        <taxon>Streptophyta</taxon>
        <taxon>Embryophyta</taxon>
        <taxon>Tracheophyta</taxon>
        <taxon>Spermatophyta</taxon>
        <taxon>Magnoliopsida</taxon>
        <taxon>eudicotyledons</taxon>
        <taxon>Gunneridae</taxon>
        <taxon>Pentapetalae</taxon>
        <taxon>rosids</taxon>
        <taxon>fabids</taxon>
        <taxon>Malpighiales</taxon>
        <taxon>Linaceae</taxon>
        <taxon>Linum</taxon>
    </lineage>
</organism>
<protein>
    <recommendedName>
        <fullName evidence="3">RNase H type-1 domain-containing protein</fullName>
    </recommendedName>
</protein>
<keyword evidence="2" id="KW-1185">Reference proteome</keyword>